<evidence type="ECO:0000313" key="2">
    <source>
        <dbReference type="EMBL" id="KAB2595112.1"/>
    </source>
</evidence>
<dbReference type="SUPFAM" id="SSF49785">
    <property type="entry name" value="Galactose-binding domain-like"/>
    <property type="match status" value="1"/>
</dbReference>
<feature type="region of interest" description="Disordered" evidence="1">
    <location>
        <begin position="702"/>
        <end position="731"/>
    </location>
</feature>
<feature type="compositionally biased region" description="Basic and acidic residues" evidence="1">
    <location>
        <begin position="1873"/>
        <end position="1885"/>
    </location>
</feature>
<accession>A0A5N5F1G4</accession>
<dbReference type="OrthoDB" id="1739806at2759"/>
<dbReference type="Gene3D" id="2.60.120.260">
    <property type="entry name" value="Galactose-binding domain-like"/>
    <property type="match status" value="1"/>
</dbReference>
<dbReference type="SUPFAM" id="SSF48371">
    <property type="entry name" value="ARM repeat"/>
    <property type="match status" value="1"/>
</dbReference>
<dbReference type="CDD" id="cd22249">
    <property type="entry name" value="UDM1_RNF168_RNF169-like"/>
    <property type="match status" value="1"/>
</dbReference>
<evidence type="ECO:0008006" key="4">
    <source>
        <dbReference type="Google" id="ProtNLM"/>
    </source>
</evidence>
<feature type="compositionally biased region" description="Polar residues" evidence="1">
    <location>
        <begin position="2035"/>
        <end position="2048"/>
    </location>
</feature>
<feature type="compositionally biased region" description="Basic and acidic residues" evidence="1">
    <location>
        <begin position="2019"/>
        <end position="2030"/>
    </location>
</feature>
<protein>
    <recommendedName>
        <fullName evidence="4">Galactose-binding domain-containing protein</fullName>
    </recommendedName>
</protein>
<dbReference type="PANTHER" id="PTHR35833:SF1">
    <property type="entry name" value="GALACTOSE-BINDING DOMAIN-CONTAINING PROTEIN"/>
    <property type="match status" value="1"/>
</dbReference>
<proteinExistence type="predicted"/>
<feature type="compositionally biased region" description="Low complexity" evidence="1">
    <location>
        <begin position="2049"/>
        <end position="2059"/>
    </location>
</feature>
<dbReference type="Proteomes" id="UP000327157">
    <property type="component" value="Chromosome 7"/>
</dbReference>
<feature type="region of interest" description="Disordered" evidence="1">
    <location>
        <begin position="1873"/>
        <end position="1893"/>
    </location>
</feature>
<feature type="compositionally biased region" description="Basic and acidic residues" evidence="1">
    <location>
        <begin position="663"/>
        <end position="672"/>
    </location>
</feature>
<reference evidence="2 3" key="3">
    <citation type="submission" date="2019-11" db="EMBL/GenBank/DDBJ databases">
        <title>A de novo genome assembly of a pear dwarfing rootstock.</title>
        <authorList>
            <person name="Wang F."/>
            <person name="Wang J."/>
            <person name="Li S."/>
            <person name="Zhang Y."/>
            <person name="Fang M."/>
            <person name="Ma L."/>
            <person name="Zhao Y."/>
            <person name="Jiang S."/>
        </authorList>
    </citation>
    <scope>NUCLEOTIDE SEQUENCE [LARGE SCALE GENOMIC DNA]</scope>
    <source>
        <strain evidence="2">S2</strain>
        <tissue evidence="2">Leaf</tissue>
    </source>
</reference>
<reference evidence="2 3" key="1">
    <citation type="submission" date="2019-09" db="EMBL/GenBank/DDBJ databases">
        <authorList>
            <person name="Ou C."/>
        </authorList>
    </citation>
    <scope>NUCLEOTIDE SEQUENCE [LARGE SCALE GENOMIC DNA]</scope>
    <source>
        <strain evidence="2">S2</strain>
        <tissue evidence="2">Leaf</tissue>
    </source>
</reference>
<feature type="compositionally biased region" description="Basic and acidic residues" evidence="1">
    <location>
        <begin position="1981"/>
        <end position="1999"/>
    </location>
</feature>
<feature type="region of interest" description="Disordered" evidence="1">
    <location>
        <begin position="226"/>
        <end position="245"/>
    </location>
</feature>
<dbReference type="InterPro" id="IPR016024">
    <property type="entry name" value="ARM-type_fold"/>
</dbReference>
<evidence type="ECO:0000256" key="1">
    <source>
        <dbReference type="SAM" id="MobiDB-lite"/>
    </source>
</evidence>
<reference evidence="3" key="2">
    <citation type="submission" date="2019-10" db="EMBL/GenBank/DDBJ databases">
        <title>A de novo genome assembly of a pear dwarfing rootstock.</title>
        <authorList>
            <person name="Wang F."/>
            <person name="Wang J."/>
            <person name="Li S."/>
            <person name="Zhang Y."/>
            <person name="Fang M."/>
            <person name="Ma L."/>
            <person name="Zhao Y."/>
            <person name="Jiang S."/>
        </authorList>
    </citation>
    <scope>NUCLEOTIDE SEQUENCE [LARGE SCALE GENOMIC DNA]</scope>
</reference>
<organism evidence="2 3">
    <name type="scientific">Pyrus ussuriensis x Pyrus communis</name>
    <dbReference type="NCBI Taxonomy" id="2448454"/>
    <lineage>
        <taxon>Eukaryota</taxon>
        <taxon>Viridiplantae</taxon>
        <taxon>Streptophyta</taxon>
        <taxon>Embryophyta</taxon>
        <taxon>Tracheophyta</taxon>
        <taxon>Spermatophyta</taxon>
        <taxon>Magnoliopsida</taxon>
        <taxon>eudicotyledons</taxon>
        <taxon>Gunneridae</taxon>
        <taxon>Pentapetalae</taxon>
        <taxon>rosids</taxon>
        <taxon>fabids</taxon>
        <taxon>Rosales</taxon>
        <taxon>Rosaceae</taxon>
        <taxon>Amygdaloideae</taxon>
        <taxon>Maleae</taxon>
        <taxon>Pyrus</taxon>
    </lineage>
</organism>
<gene>
    <name evidence="2" type="ORF">D8674_030562</name>
</gene>
<feature type="compositionally biased region" description="Polar residues" evidence="1">
    <location>
        <begin position="2064"/>
        <end position="2078"/>
    </location>
</feature>
<feature type="region of interest" description="Disordered" evidence="1">
    <location>
        <begin position="627"/>
        <end position="672"/>
    </location>
</feature>
<evidence type="ECO:0000313" key="3">
    <source>
        <dbReference type="Proteomes" id="UP000327157"/>
    </source>
</evidence>
<keyword evidence="3" id="KW-1185">Reference proteome</keyword>
<feature type="region of interest" description="Disordered" evidence="1">
    <location>
        <begin position="1981"/>
        <end position="2143"/>
    </location>
</feature>
<name>A0A5N5F1G4_9ROSA</name>
<dbReference type="InterPro" id="IPR008979">
    <property type="entry name" value="Galactose-bd-like_sf"/>
</dbReference>
<feature type="compositionally biased region" description="Low complexity" evidence="1">
    <location>
        <begin position="644"/>
        <end position="662"/>
    </location>
</feature>
<dbReference type="PANTHER" id="PTHR35833">
    <property type="entry name" value="GALACTOSE-BINDING DOMAIN-LIKE, ARMADILLO-TYPE FOLD PROTEIN-RELATED"/>
    <property type="match status" value="1"/>
</dbReference>
<comment type="caution">
    <text evidence="2">The sequence shown here is derived from an EMBL/GenBank/DDBJ whole genome shotgun (WGS) entry which is preliminary data.</text>
</comment>
<sequence length="2407" mass="269902">MEIELEPRVKPLEYKVKAMSRESPSQKAGHVLDADLRSHWSTATNTKEWILLELNEPCLLSHIRIYNKSVLEWEISVGLRYKPETFVKVRPRCEAPRRDMIYPMNYTPCRYVRISCLRGNPISIFFIQLIGVSVAGLEPEFQHVVNHLLPSIISHKQDAQDMHLQLLKDMTSRLVVFLPQLEADLSSFVDSAESNLRFLAMLAGPFYPILNLGNERTAAKSLGNISDSEVSKNSQPSSSLTVSSNFEPRRSRSTLPFVLSTSSSIVFRADAIFLLLRKAYKDSDLGIVCRMAARILHKLIEPVPAHEGSASPREVTSEDEAAKSEITNPAPLVDYSNLFGEEFQLPDDHWDSSSLNILDIGAVEEGILHVLYACASQPLLCSKLADRTSDFWSALPLVQALLPALRPSVSRPSDIVDDSFSPWKQPIVQQALSQIVATSSSSLYRPLLHACAGYLSSYSPSHAKAACVLIDLCCGVLAPWLGQVVAKVDLAVELLEDLLGVIQGARHSLPCARAALKYFILALSGHLDDMLGKYKEVKHRILFLVEMLEPFLDPAVGRLKGKIAFGDLSSAYPEKQEENCVIALNVIRTAVQKPAVLPSLESEWRRGTVAPSVLLSVLEPHMQLPPEIDLRTSPASKPLQPEFSSSLSHSSVSHHGVASSKSNSHDEFDGKTDVSDTAVKIDISEDVNLLFSPPELHNIVLTNISSGPNENSSVSKHGDGGSEPKHVGKNFPHQFQTDLKLDSGFSAEYFNVQADYFQLISYQDCELRASEFRRLALDLHSQNEITVESHDAAIDALLLAAECYVNPFFMMSFRGSPNLMKEINTNGTRTPQNQEMGMQMLAEKSKSELETIALLERKRDKTVLQILLEAAELDRKYREQVSDAGISPYCTAGFDEQVIMVSALDVQSADAITLVRQNQALLCCFLVQRLQREQHSMHEILMQCMIFLLNSATKLCCAPEHVIDIALGSAEHLNGMLRSLYYQFKDGNLRLEPETIHGIQRRWILLQRLVISSSGGDEEADFAINKSCFRYGNLIPPSAWMQRISTFSRSTSPLVRFLGWMAVSRNARQYMNDQLFLASDLPQLTYLLSVFSDELSLVDNVVNRKYEESGGNIVSASIKGFKIDDQQHRDQSFRVIYPDLSKFFPNMKKQFEAFGETILEAVALQLRSLSSSMVPDILCWFSELCSWPFLYTEQLSARNSNDNLKGYVSKNAKAIILYTLEAIITEHMEAMVPEIPRVVQVLASLCRASYCDVSFLDSVLRLLKPIISYSLCKVCDEERSLVDDSCVNFESLCFDELFNDIKQAANEDNSTEKVYNRGLTIFILASVFPDLSGQSRREMLQSLIFWADFTAFEPTSSFHNYLCAFQSVLESCKLLLVQTLRFFGAIPLELPTDVSIGSSLESHSWFVNDVYLSAGQDKVSEKLNGNNVDADIANKRVYHLFPTEIEEFSKHLEVLIGKLYSTTELCWNLHHQLSKKITIIATECLMYSRCLASIAKRVNNAQENDSEISFPSTSADQFLDHWRYGLEVISETILTLQKNSCWEVASVMLDCLLAVPHKFALNSVIGSICSAIKNSSCDAPKIAWRLQSDKWLLIMLTRGVHSLKECEVPLVDLFCTMLGHPEPEQRSIALKLLGKLAGQDLSGASDLQSSMLYKNLVSPGLVTSVPESIISHLVSSTWDLVVVLASSDASLLVRTRAMALLVDYIPFAERRLLQSFLAATDSIHGLGELSRSSCEGPSLRLSLALIAGACLYCPDEDISLIPQNVWKNIETLALSKTDGRSGGVEKRACQVLCRLKNEGDEAKEVLREVLSSSSSKQFDPDFESTRESVLQVLASLTSATSYFDIFSNKIDQEVMELEEAELELDILQKEHALQESPNDSKDAHRIPSLSSPLKDDARLQQIKDCIHSLEKSKLREDIVARRQKKLLMRRDRQKYLEEAALREAELLQELDRERAAEVEKDIERQRLLEIERAKTRELRQNLEMEKERQTQRELQRELEQAEAGVRPSRRDFSSTYSSRPRDRYRERENGRAGSDGSTRSSTGNLQLETSTTSSSMGTMPTVVLSGSRQFSSQPTILQSRDRLDDGGSGYEENLDGSKDSGDTGSVGDPDSVSAFDGQPGGYGSGQRHGSRGSKSRQVVERRERDDCTLSQHVHFLVSISVTQDEEFRRSCHLVKIRNDSISVPQGEEFRKSCHFVKTEEILISCKARLHIGIELVWILCMNLVYTSGLDSVESPRFFNPEFQIFLDAQGLIALDYLTLDIKDVDWKKGKMLLSKWFEKLKLIVITLNNLNNHLIMIVALVASVEEGQLSVDELVSKNDSLFDETCVAKVDNVELSRKVSEPHKENESLRLVRMELVMFLNERGPAYDDRKENDEIVAAIEAQFQDLQKSQENMLNQVHVLTTNNVM</sequence>
<feature type="compositionally biased region" description="Polar residues" evidence="1">
    <location>
        <begin position="702"/>
        <end position="715"/>
    </location>
</feature>
<feature type="compositionally biased region" description="Basic and acidic residues" evidence="1">
    <location>
        <begin position="716"/>
        <end position="726"/>
    </location>
</feature>
<dbReference type="EMBL" id="SMOL01000781">
    <property type="protein sequence ID" value="KAB2595112.1"/>
    <property type="molecule type" value="Genomic_DNA"/>
</dbReference>